<dbReference type="Proteomes" id="UP000018543">
    <property type="component" value="Chromosome"/>
</dbReference>
<protein>
    <submittedName>
        <fullName evidence="1">Uncharacterized protein</fullName>
    </submittedName>
</protein>
<evidence type="ECO:0000313" key="1">
    <source>
        <dbReference type="EMBL" id="AHA89610.1"/>
    </source>
</evidence>
<dbReference type="PATRIC" id="fig|1407463.3.peg.704"/>
<evidence type="ECO:0000313" key="2">
    <source>
        <dbReference type="Proteomes" id="UP000018543"/>
    </source>
</evidence>
<proteinExistence type="predicted"/>
<dbReference type="AlphaFoldDB" id="V5NLX5"/>
<reference evidence="1 2" key="1">
    <citation type="journal article" date="2013" name="PLoS ONE">
        <title>Helicobacter pylori genomic microevolution during naturally occurring transmission between adults.</title>
        <authorList>
            <person name="Linz B."/>
            <person name="Windsor H.M."/>
            <person name="Gajewski J.P."/>
            <person name="Hake C.M."/>
            <person name="Drautz D.I."/>
            <person name="Schuster S.C."/>
            <person name="Marshall B.J."/>
        </authorList>
    </citation>
    <scope>NUCLEOTIDE SEQUENCE [LARGE SCALE GENOMIC DNA]</scope>
    <source>
        <strain evidence="1 2">BM012S</strain>
    </source>
</reference>
<dbReference type="EMBL" id="CP006889">
    <property type="protein sequence ID" value="AHA89610.1"/>
    <property type="molecule type" value="Genomic_DNA"/>
</dbReference>
<organism evidence="1 2">
    <name type="scientific">Helicobacter pylori BM012S</name>
    <dbReference type="NCBI Taxonomy" id="1407463"/>
    <lineage>
        <taxon>Bacteria</taxon>
        <taxon>Pseudomonadati</taxon>
        <taxon>Campylobacterota</taxon>
        <taxon>Epsilonproteobacteria</taxon>
        <taxon>Campylobacterales</taxon>
        <taxon>Helicobacteraceae</taxon>
        <taxon>Helicobacter</taxon>
    </lineage>
</organism>
<sequence>MSSGSVCRLVEKYNDKMKEVLNDELTYYLNKTIKEWVYNINYELEKVEKNLKARQEQEKRMA</sequence>
<dbReference type="KEGG" id="hez:U064_0687"/>
<name>V5NLX5_HELPX</name>
<dbReference type="HOGENOM" id="CLU_3062240_0_0_7"/>
<dbReference type="RefSeq" id="WP_023591972.1">
    <property type="nucleotide sequence ID" value="NC_022911.1"/>
</dbReference>
<accession>V5NLX5</accession>
<gene>
    <name evidence="1" type="ORF">U064_0687</name>
</gene>